<protein>
    <submittedName>
        <fullName evidence="9">Sulfonate ABC transporter permease</fullName>
    </submittedName>
</protein>
<organism evidence="9 10">
    <name type="scientific">Thermohalobacter berrensis</name>
    <dbReference type="NCBI Taxonomy" id="99594"/>
    <lineage>
        <taxon>Bacteria</taxon>
        <taxon>Bacillati</taxon>
        <taxon>Bacillota</taxon>
        <taxon>Tissierellia</taxon>
        <taxon>Tissierellales</taxon>
        <taxon>Thermohalobacteraceae</taxon>
        <taxon>Thermohalobacter</taxon>
    </lineage>
</organism>
<feature type="transmembrane region" description="Helical" evidence="7">
    <location>
        <begin position="208"/>
        <end position="229"/>
    </location>
</feature>
<dbReference type="GO" id="GO:0055085">
    <property type="term" value="P:transmembrane transport"/>
    <property type="evidence" value="ECO:0007669"/>
    <property type="project" value="InterPro"/>
</dbReference>
<evidence type="ECO:0000256" key="6">
    <source>
        <dbReference type="ARBA" id="ARBA00023136"/>
    </source>
</evidence>
<keyword evidence="6 7" id="KW-0472">Membrane</keyword>
<dbReference type="AlphaFoldDB" id="A0A419T1F7"/>
<dbReference type="PANTHER" id="PTHR30151:SF19">
    <property type="entry name" value="ABC TRANSPORTER PERMEASE"/>
    <property type="match status" value="1"/>
</dbReference>
<keyword evidence="2 7" id="KW-0813">Transport</keyword>
<evidence type="ECO:0000256" key="4">
    <source>
        <dbReference type="ARBA" id="ARBA00022692"/>
    </source>
</evidence>
<dbReference type="InterPro" id="IPR035906">
    <property type="entry name" value="MetI-like_sf"/>
</dbReference>
<evidence type="ECO:0000256" key="1">
    <source>
        <dbReference type="ARBA" id="ARBA00004651"/>
    </source>
</evidence>
<reference evidence="9 10" key="1">
    <citation type="submission" date="2016-08" db="EMBL/GenBank/DDBJ databases">
        <title>Novel Firmicutes and Novel Genomes.</title>
        <authorList>
            <person name="Poppleton D.I."/>
            <person name="Gribaldo S."/>
        </authorList>
    </citation>
    <scope>NUCLEOTIDE SEQUENCE [LARGE SCALE GENOMIC DNA]</scope>
    <source>
        <strain evidence="9 10">CTT3</strain>
    </source>
</reference>
<dbReference type="EMBL" id="MCIB01000023">
    <property type="protein sequence ID" value="RKD31251.1"/>
    <property type="molecule type" value="Genomic_DNA"/>
</dbReference>
<evidence type="ECO:0000313" key="9">
    <source>
        <dbReference type="EMBL" id="RKD31251.1"/>
    </source>
</evidence>
<evidence type="ECO:0000256" key="2">
    <source>
        <dbReference type="ARBA" id="ARBA00022448"/>
    </source>
</evidence>
<dbReference type="RefSeq" id="WP_120169678.1">
    <property type="nucleotide sequence ID" value="NZ_MCIB01000023.1"/>
</dbReference>
<sequence>MSMSNNNKVSYEHQQYIQRLQRRKRNIKITQVAVFVVALALWEIAARLNWVDTFLTSYPSEIWNLFVNYISNGSLFHHVGISLMENIFGFTLGTLLGILIAILLWWSEFISKVLDPYLVVLNSLPKTALAPIIILWVGAGYTGIIATAIAVSIVVTIMNVYNSFKEVDEDKIKMLKTFGANKVQILKKVILPASVPSMISSLKINIGLSWVGVIVGEFLVSKAGIGYLIMYGGQVFRLDLVMMSVFILAILAAVMYQGVAIIENKFMKWRQ</sequence>
<feature type="domain" description="ABC transmembrane type-1" evidence="8">
    <location>
        <begin position="79"/>
        <end position="259"/>
    </location>
</feature>
<gene>
    <name evidence="9" type="ORF">BET03_03745</name>
</gene>
<evidence type="ECO:0000256" key="3">
    <source>
        <dbReference type="ARBA" id="ARBA00022475"/>
    </source>
</evidence>
<dbReference type="InterPro" id="IPR000515">
    <property type="entry name" value="MetI-like"/>
</dbReference>
<dbReference type="Gene3D" id="1.10.3720.10">
    <property type="entry name" value="MetI-like"/>
    <property type="match status" value="1"/>
</dbReference>
<keyword evidence="10" id="KW-1185">Reference proteome</keyword>
<dbReference type="OrthoDB" id="9783295at2"/>
<feature type="transmembrane region" description="Helical" evidence="7">
    <location>
        <begin position="87"/>
        <end position="107"/>
    </location>
</feature>
<dbReference type="Proteomes" id="UP000284177">
    <property type="component" value="Unassembled WGS sequence"/>
</dbReference>
<evidence type="ECO:0000259" key="8">
    <source>
        <dbReference type="PROSITE" id="PS50928"/>
    </source>
</evidence>
<dbReference type="PROSITE" id="PS50928">
    <property type="entry name" value="ABC_TM1"/>
    <property type="match status" value="1"/>
</dbReference>
<dbReference type="GO" id="GO:0005886">
    <property type="term" value="C:plasma membrane"/>
    <property type="evidence" value="ECO:0007669"/>
    <property type="project" value="UniProtKB-SubCell"/>
</dbReference>
<evidence type="ECO:0000256" key="5">
    <source>
        <dbReference type="ARBA" id="ARBA00022989"/>
    </source>
</evidence>
<keyword evidence="5 7" id="KW-1133">Transmembrane helix</keyword>
<feature type="transmembrane region" description="Helical" evidence="7">
    <location>
        <begin position="127"/>
        <end position="155"/>
    </location>
</feature>
<feature type="transmembrane region" description="Helical" evidence="7">
    <location>
        <begin position="29"/>
        <end position="50"/>
    </location>
</feature>
<evidence type="ECO:0000256" key="7">
    <source>
        <dbReference type="RuleBase" id="RU363032"/>
    </source>
</evidence>
<comment type="caution">
    <text evidence="9">The sequence shown here is derived from an EMBL/GenBank/DDBJ whole genome shotgun (WGS) entry which is preliminary data.</text>
</comment>
<keyword evidence="3" id="KW-1003">Cell membrane</keyword>
<accession>A0A419T1F7</accession>
<dbReference type="CDD" id="cd06261">
    <property type="entry name" value="TM_PBP2"/>
    <property type="match status" value="1"/>
</dbReference>
<evidence type="ECO:0000313" key="10">
    <source>
        <dbReference type="Proteomes" id="UP000284177"/>
    </source>
</evidence>
<dbReference type="SUPFAM" id="SSF161098">
    <property type="entry name" value="MetI-like"/>
    <property type="match status" value="1"/>
</dbReference>
<keyword evidence="4 7" id="KW-0812">Transmembrane</keyword>
<name>A0A419T1F7_9FIRM</name>
<dbReference type="Pfam" id="PF00528">
    <property type="entry name" value="BPD_transp_1"/>
    <property type="match status" value="1"/>
</dbReference>
<feature type="transmembrane region" description="Helical" evidence="7">
    <location>
        <begin position="241"/>
        <end position="262"/>
    </location>
</feature>
<comment type="subcellular location">
    <subcellularLocation>
        <location evidence="1 7">Cell membrane</location>
        <topology evidence="1 7">Multi-pass membrane protein</topology>
    </subcellularLocation>
</comment>
<dbReference type="PANTHER" id="PTHR30151">
    <property type="entry name" value="ALKANE SULFONATE ABC TRANSPORTER-RELATED, MEMBRANE SUBUNIT"/>
    <property type="match status" value="1"/>
</dbReference>
<comment type="similarity">
    <text evidence="7">Belongs to the binding-protein-dependent transport system permease family.</text>
</comment>
<proteinExistence type="inferred from homology"/>